<keyword evidence="1" id="KW-1133">Transmembrane helix</keyword>
<keyword evidence="1" id="KW-0472">Membrane</keyword>
<dbReference type="RefSeq" id="WP_330792900.1">
    <property type="nucleotide sequence ID" value="NZ_JAZEWV010000002.1"/>
</dbReference>
<organism evidence="2 3">
    <name type="scientific">Actinacidiphila polyblastidii</name>
    <dbReference type="NCBI Taxonomy" id="3110430"/>
    <lineage>
        <taxon>Bacteria</taxon>
        <taxon>Bacillati</taxon>
        <taxon>Actinomycetota</taxon>
        <taxon>Actinomycetes</taxon>
        <taxon>Kitasatosporales</taxon>
        <taxon>Streptomycetaceae</taxon>
        <taxon>Actinacidiphila</taxon>
    </lineage>
</organism>
<protein>
    <recommendedName>
        <fullName evidence="4">Secreted protein</fullName>
    </recommendedName>
</protein>
<keyword evidence="3" id="KW-1185">Reference proteome</keyword>
<sequence length="108" mass="11353">MDSPTTWLGVVAAAIATGGGVATAWLARGRQQEVPMAVPDPAPELVDADLSTLAGIAQVVSRQSMKISALERRAAAEARYRRRLAAALREEGLPVPDPDPEDAPLLRG</sequence>
<name>A0ABU7P5D1_9ACTN</name>
<keyword evidence="1" id="KW-0812">Transmembrane</keyword>
<accession>A0ABU7P5D1</accession>
<proteinExistence type="predicted"/>
<evidence type="ECO:0000313" key="3">
    <source>
        <dbReference type="Proteomes" id="UP001344658"/>
    </source>
</evidence>
<dbReference type="Proteomes" id="UP001344658">
    <property type="component" value="Unassembled WGS sequence"/>
</dbReference>
<reference evidence="2 3" key="1">
    <citation type="submission" date="2023-12" db="EMBL/GenBank/DDBJ databases">
        <title>Streptomyces sp. V4-01.</title>
        <authorList>
            <person name="Somphong A."/>
            <person name="Phongsopitanun W."/>
        </authorList>
    </citation>
    <scope>NUCLEOTIDE SEQUENCE [LARGE SCALE GENOMIC DNA]</scope>
    <source>
        <strain evidence="2 3">V4-01</strain>
    </source>
</reference>
<dbReference type="EMBL" id="JAZEWV010000002">
    <property type="protein sequence ID" value="MEE4541005.1"/>
    <property type="molecule type" value="Genomic_DNA"/>
</dbReference>
<evidence type="ECO:0000313" key="2">
    <source>
        <dbReference type="EMBL" id="MEE4541005.1"/>
    </source>
</evidence>
<gene>
    <name evidence="2" type="ORF">V2S66_03355</name>
</gene>
<comment type="caution">
    <text evidence="2">The sequence shown here is derived from an EMBL/GenBank/DDBJ whole genome shotgun (WGS) entry which is preliminary data.</text>
</comment>
<feature type="transmembrane region" description="Helical" evidence="1">
    <location>
        <begin position="6"/>
        <end position="27"/>
    </location>
</feature>
<evidence type="ECO:0008006" key="4">
    <source>
        <dbReference type="Google" id="ProtNLM"/>
    </source>
</evidence>
<evidence type="ECO:0000256" key="1">
    <source>
        <dbReference type="SAM" id="Phobius"/>
    </source>
</evidence>